<accession>A0A0N0U9N3</accession>
<feature type="transmembrane region" description="Helical" evidence="1">
    <location>
        <begin position="264"/>
        <end position="285"/>
    </location>
</feature>
<reference evidence="2 4" key="1">
    <citation type="submission" date="2015-08" db="EMBL/GenBank/DDBJ databases">
        <title>Genomes of Isolates from Cabo Rojo, PR.</title>
        <authorList>
            <person name="Sanchez-Nieves R.L."/>
            <person name="Montalvo-Rodriguez R."/>
        </authorList>
    </citation>
    <scope>NUCLEOTIDE SEQUENCE [LARGE SCALE GENOMIC DNA]</scope>
    <source>
        <strain evidence="2 4">SL3</strain>
    </source>
</reference>
<name>A0A0N0U9N3_9EURY</name>
<dbReference type="EMBL" id="LIUF01000003">
    <property type="protein sequence ID" value="KOX93140.1"/>
    <property type="molecule type" value="Genomic_DNA"/>
</dbReference>
<feature type="transmembrane region" description="Helical" evidence="1">
    <location>
        <begin position="126"/>
        <end position="142"/>
    </location>
</feature>
<dbReference type="AlphaFoldDB" id="A0A0N0U9N3"/>
<dbReference type="Proteomes" id="UP000610611">
    <property type="component" value="Unassembled WGS sequence"/>
</dbReference>
<evidence type="ECO:0000313" key="2">
    <source>
        <dbReference type="EMBL" id="KOX93140.1"/>
    </source>
</evidence>
<protein>
    <submittedName>
        <fullName evidence="3">DUF63 family protein</fullName>
    </submittedName>
</protein>
<dbReference type="EMBL" id="WOWB01000001">
    <property type="protein sequence ID" value="NLV06507.1"/>
    <property type="molecule type" value="Genomic_DNA"/>
</dbReference>
<feature type="transmembrane region" description="Helical" evidence="1">
    <location>
        <begin position="198"/>
        <end position="222"/>
    </location>
</feature>
<feature type="transmembrane region" description="Helical" evidence="1">
    <location>
        <begin position="356"/>
        <end position="372"/>
    </location>
</feature>
<reference evidence="3" key="2">
    <citation type="submission" date="2019-12" db="EMBL/GenBank/DDBJ databases">
        <title>The whole-genome sequencing of Haloarcula japonica strain pws8.</title>
        <authorList>
            <person name="Verma D.K."/>
            <person name="Gopal K."/>
            <person name="Prasad E.S."/>
        </authorList>
    </citation>
    <scope>NUCLEOTIDE SEQUENCE</scope>
    <source>
        <strain evidence="3">Pws8</strain>
    </source>
</reference>
<dbReference type="PATRIC" id="fig|1705562.3.peg.568"/>
<keyword evidence="4" id="KW-1185">Reference proteome</keyword>
<keyword evidence="1" id="KW-1133">Transmembrane helix</keyword>
<feature type="transmembrane region" description="Helical" evidence="1">
    <location>
        <begin position="228"/>
        <end position="252"/>
    </location>
</feature>
<organism evidence="2 4">
    <name type="scientific">Haloarcula rubripromontorii</name>
    <dbReference type="NCBI Taxonomy" id="1705562"/>
    <lineage>
        <taxon>Archaea</taxon>
        <taxon>Methanobacteriati</taxon>
        <taxon>Methanobacteriota</taxon>
        <taxon>Stenosarchaea group</taxon>
        <taxon>Halobacteria</taxon>
        <taxon>Halobacteriales</taxon>
        <taxon>Haloarculaceae</taxon>
        <taxon>Haloarcula</taxon>
    </lineage>
</organism>
<gene>
    <name evidence="2" type="ORF">AMS69_11895</name>
    <name evidence="3" type="ORF">GOC83_10250</name>
</gene>
<dbReference type="OrthoDB" id="84937at2157"/>
<keyword evidence="1" id="KW-0472">Membrane</keyword>
<dbReference type="InterPro" id="IPR002749">
    <property type="entry name" value="DUF63"/>
</dbReference>
<feature type="transmembrane region" description="Helical" evidence="1">
    <location>
        <begin position="16"/>
        <end position="39"/>
    </location>
</feature>
<evidence type="ECO:0000256" key="1">
    <source>
        <dbReference type="SAM" id="Phobius"/>
    </source>
</evidence>
<dbReference type="STRING" id="1705562.AMS69_11895"/>
<sequence>METFERAVDEYGPGQLWVGSFVAVLLVAVGAVMAAPQAVWDRFLWQYFWGPVYADAKSASCAEMTASGPQPLYDGCSAAIQEGRLIAEPGYTIVSEVGYMLILVYMLVGVYFLLERLDIAEDPKLYFAFVPFMLLGGALRTVEDATDRAVDAGVTPIVEYPLSSLIISPVIYGTVFLLTLLVLVACVDLEQRGVIDSYYRTTGAIGGAFVAVTLLYLTFVALTREYATLYPSVLITTVMLASALSYGLYRLFESYRPALNNGTGYIGLLVIWGHAIDGVANVLLADWLDALNVPLTYYPKHPANEFIIEATEALQPASLSAAIGTSWPFLIVKLAVASLVVSLFNQEFIDDSPRYALLLLIAVTAVGLGPGTRDMLRATFGI</sequence>
<evidence type="ECO:0000313" key="4">
    <source>
        <dbReference type="Proteomes" id="UP000037729"/>
    </source>
</evidence>
<dbReference type="PANTHER" id="PTHR40700:SF1">
    <property type="entry name" value="DUF63 DOMAIN-CONTAINING PROTEIN"/>
    <property type="match status" value="1"/>
</dbReference>
<feature type="transmembrane region" description="Helical" evidence="1">
    <location>
        <begin position="97"/>
        <end position="114"/>
    </location>
</feature>
<proteinExistence type="predicted"/>
<comment type="caution">
    <text evidence="2">The sequence shown here is derived from an EMBL/GenBank/DDBJ whole genome shotgun (WGS) entry which is preliminary data.</text>
</comment>
<keyword evidence="1" id="KW-0812">Transmembrane</keyword>
<dbReference type="RefSeq" id="WP_053968273.1">
    <property type="nucleotide sequence ID" value="NZ_LIUF01000003.1"/>
</dbReference>
<feature type="transmembrane region" description="Helical" evidence="1">
    <location>
        <begin position="326"/>
        <end position="344"/>
    </location>
</feature>
<feature type="transmembrane region" description="Helical" evidence="1">
    <location>
        <begin position="162"/>
        <end position="186"/>
    </location>
</feature>
<dbReference type="Pfam" id="PF01889">
    <property type="entry name" value="DUF63"/>
    <property type="match status" value="1"/>
</dbReference>
<dbReference type="Proteomes" id="UP000037729">
    <property type="component" value="Unassembled WGS sequence"/>
</dbReference>
<evidence type="ECO:0000313" key="3">
    <source>
        <dbReference type="EMBL" id="NLV06507.1"/>
    </source>
</evidence>
<dbReference type="PANTHER" id="PTHR40700">
    <property type="entry name" value="HYPOTHETICAL MEMBRANE PROTEIN, CONSERVED, DUF63 FAMILY"/>
    <property type="match status" value="1"/>
</dbReference>